<evidence type="ECO:0000259" key="1">
    <source>
        <dbReference type="PROSITE" id="PS50995"/>
    </source>
</evidence>
<dbReference type="PANTHER" id="PTHR33164:SF103">
    <property type="entry name" value="REGULATORY PROTEIN MARR"/>
    <property type="match status" value="1"/>
</dbReference>
<dbReference type="InterPro" id="IPR036390">
    <property type="entry name" value="WH_DNA-bd_sf"/>
</dbReference>
<dbReference type="InterPro" id="IPR000835">
    <property type="entry name" value="HTH_MarR-typ"/>
</dbReference>
<dbReference type="Pfam" id="PF12802">
    <property type="entry name" value="MarR_2"/>
    <property type="match status" value="1"/>
</dbReference>
<organism evidence="2 3">
    <name type="scientific">Actinocatenispora rupis</name>
    <dbReference type="NCBI Taxonomy" id="519421"/>
    <lineage>
        <taxon>Bacteria</taxon>
        <taxon>Bacillati</taxon>
        <taxon>Actinomycetota</taxon>
        <taxon>Actinomycetes</taxon>
        <taxon>Micromonosporales</taxon>
        <taxon>Micromonosporaceae</taxon>
        <taxon>Actinocatenispora</taxon>
    </lineage>
</organism>
<dbReference type="Proteomes" id="UP000612808">
    <property type="component" value="Unassembled WGS sequence"/>
</dbReference>
<dbReference type="PANTHER" id="PTHR33164">
    <property type="entry name" value="TRANSCRIPTIONAL REGULATOR, MARR FAMILY"/>
    <property type="match status" value="1"/>
</dbReference>
<comment type="caution">
    <text evidence="2">The sequence shown here is derived from an EMBL/GenBank/DDBJ whole genome shotgun (WGS) entry which is preliminary data.</text>
</comment>
<dbReference type="RefSeq" id="WP_203665050.1">
    <property type="nucleotide sequence ID" value="NZ_BAAAZM010000040.1"/>
</dbReference>
<dbReference type="SMART" id="SM00347">
    <property type="entry name" value="HTH_MARR"/>
    <property type="match status" value="1"/>
</dbReference>
<name>A0A8J3J5Q1_9ACTN</name>
<dbReference type="GO" id="GO:0006950">
    <property type="term" value="P:response to stress"/>
    <property type="evidence" value="ECO:0007669"/>
    <property type="project" value="TreeGrafter"/>
</dbReference>
<dbReference type="InterPro" id="IPR036388">
    <property type="entry name" value="WH-like_DNA-bd_sf"/>
</dbReference>
<reference evidence="2" key="1">
    <citation type="submission" date="2021-01" db="EMBL/GenBank/DDBJ databases">
        <title>Whole genome shotgun sequence of Actinocatenispora rupis NBRC 107355.</title>
        <authorList>
            <person name="Komaki H."/>
            <person name="Tamura T."/>
        </authorList>
    </citation>
    <scope>NUCLEOTIDE SEQUENCE</scope>
    <source>
        <strain evidence="2">NBRC 107355</strain>
    </source>
</reference>
<dbReference type="SUPFAM" id="SSF46785">
    <property type="entry name" value="Winged helix' DNA-binding domain"/>
    <property type="match status" value="1"/>
</dbReference>
<dbReference type="EMBL" id="BOMB01000060">
    <property type="protein sequence ID" value="GID16376.1"/>
    <property type="molecule type" value="Genomic_DNA"/>
</dbReference>
<dbReference type="PRINTS" id="PR00598">
    <property type="entry name" value="HTHMARR"/>
</dbReference>
<keyword evidence="3" id="KW-1185">Reference proteome</keyword>
<dbReference type="AlphaFoldDB" id="A0A8J3J5Q1"/>
<dbReference type="Gene3D" id="1.10.10.10">
    <property type="entry name" value="Winged helix-like DNA-binding domain superfamily/Winged helix DNA-binding domain"/>
    <property type="match status" value="1"/>
</dbReference>
<evidence type="ECO:0000313" key="3">
    <source>
        <dbReference type="Proteomes" id="UP000612808"/>
    </source>
</evidence>
<feature type="domain" description="HTH marR-type" evidence="1">
    <location>
        <begin position="8"/>
        <end position="142"/>
    </location>
</feature>
<gene>
    <name evidence="2" type="ORF">Aru02nite_72650</name>
</gene>
<evidence type="ECO:0000313" key="2">
    <source>
        <dbReference type="EMBL" id="GID16376.1"/>
    </source>
</evidence>
<dbReference type="PROSITE" id="PS50995">
    <property type="entry name" value="HTH_MARR_2"/>
    <property type="match status" value="1"/>
</dbReference>
<protein>
    <recommendedName>
        <fullName evidence="1">HTH marR-type domain-containing protein</fullName>
    </recommendedName>
</protein>
<dbReference type="GO" id="GO:0003700">
    <property type="term" value="F:DNA-binding transcription factor activity"/>
    <property type="evidence" value="ECO:0007669"/>
    <property type="project" value="InterPro"/>
</dbReference>
<proteinExistence type="predicted"/>
<dbReference type="InterPro" id="IPR039422">
    <property type="entry name" value="MarR/SlyA-like"/>
</dbReference>
<accession>A0A8J3J5Q1</accession>
<sequence length="158" mass="16976">MAGLQQPSAELIAAVEHAGRAFSDIYTTTSQSAGAHVPAAQLRVLHAIEASEAPAISALATELRMGTPSVSRVCDRLEASGWAVRQPGQEDRRQIRIRLTPRGRRLLADLRRRRRKSVEDVLAAMPPAQQRALQRGLAAFAAASGVRVQPARGNRASA</sequence>